<comment type="caution">
    <text evidence="2">The sequence shown here is derived from an EMBL/GenBank/DDBJ whole genome shotgun (WGS) entry which is preliminary data.</text>
</comment>
<sequence length="627" mass="70347">MLSRIKAKLSGKKKGLQFDIEKQQKIYTFLNKYATPFGILLFLIGTCWILLLPYDGYSKRTYISENALLPGQVNVYYGYNDIRAAEEYRDKLQSIQTLDITERSIFIQTELRKVGFTAATQLFDMDGLSGINAFAIYRTPRSDGKEALVLSAPWMSRTGDHNTNGIAALLSLAKLFKRNVYWSKDIILLVTDQGNVGTQAWLEAYHGIEKKGQATLSSLSMPRSGAIQGVINLDFPGVNDYESLGLFFEGVNGQLPNLDLINTIRVVAQNTARIPITLHDDIDINNAESGTMGSYWNSLKHVLKTMEYQVVGHPSSDAGQYLRYKIDAVTVHGIHGSNQLHALFGFHRIGVLLESTFRSLNNLLEHFHQSFFFYLLPNPSRYVSIGVYMPPVILFACSLIFQSLVLYYLDPKALEVDRQEASSRKGTIKPAYSVYKRPTIFPFLILTIVHVAGMVMLYVMQPSTSLWLNKTFNDQALKIQIGTLCGISTVTIFAVSLWVTRTGSPSHDGRILKSMCLAGSAMVLATVSLLNFSLAVSTSMAIVVPYSLVRPTASWFWRTLQCLLLSVLSPIGLVLLYSHLIGTDLIVIVSQLMFDYQVVQSWFIIFVCLVYWPTNMAMHILVFTLNY</sequence>
<feature type="transmembrane region" description="Helical" evidence="1">
    <location>
        <begin position="479"/>
        <end position="500"/>
    </location>
</feature>
<feature type="transmembrane region" description="Helical" evidence="1">
    <location>
        <begin position="601"/>
        <end position="625"/>
    </location>
</feature>
<dbReference type="Proteomes" id="UP000193560">
    <property type="component" value="Unassembled WGS sequence"/>
</dbReference>
<feature type="transmembrane region" description="Helical" evidence="1">
    <location>
        <begin position="563"/>
        <end position="589"/>
    </location>
</feature>
<dbReference type="Pfam" id="PF04114">
    <property type="entry name" value="Gaa1"/>
    <property type="match status" value="1"/>
</dbReference>
<keyword evidence="1" id="KW-1133">Transmembrane helix</keyword>
<accession>A0A1X2IQC8</accession>
<keyword evidence="3" id="KW-1185">Reference proteome</keyword>
<gene>
    <name evidence="2" type="ORF">BCR42DRAFT_408929</name>
</gene>
<keyword evidence="1" id="KW-0812">Transmembrane</keyword>
<feature type="transmembrane region" description="Helical" evidence="1">
    <location>
        <begin position="521"/>
        <end position="543"/>
    </location>
</feature>
<dbReference type="OrthoDB" id="445301at2759"/>
<reference evidence="2 3" key="1">
    <citation type="submission" date="2016-07" db="EMBL/GenBank/DDBJ databases">
        <title>Pervasive Adenine N6-methylation of Active Genes in Fungi.</title>
        <authorList>
            <consortium name="DOE Joint Genome Institute"/>
            <person name="Mondo S.J."/>
            <person name="Dannebaum R.O."/>
            <person name="Kuo R.C."/>
            <person name="Labutti K."/>
            <person name="Haridas S."/>
            <person name="Kuo A."/>
            <person name="Salamov A."/>
            <person name="Ahrendt S.R."/>
            <person name="Lipzen A."/>
            <person name="Sullivan W."/>
            <person name="Andreopoulos W.B."/>
            <person name="Clum A."/>
            <person name="Lindquist E."/>
            <person name="Daum C."/>
            <person name="Ramamoorthy G.K."/>
            <person name="Gryganskyi A."/>
            <person name="Culley D."/>
            <person name="Magnuson J.K."/>
            <person name="James T.Y."/>
            <person name="O'Malley M.A."/>
            <person name="Stajich J.E."/>
            <person name="Spatafora J.W."/>
            <person name="Visel A."/>
            <person name="Grigoriev I.V."/>
        </authorList>
    </citation>
    <scope>NUCLEOTIDE SEQUENCE [LARGE SCALE GENOMIC DNA]</scope>
    <source>
        <strain evidence="2 3">NRRL 1336</strain>
    </source>
</reference>
<dbReference type="InterPro" id="IPR007246">
    <property type="entry name" value="Gaa1"/>
</dbReference>
<feature type="transmembrane region" description="Helical" evidence="1">
    <location>
        <begin position="33"/>
        <end position="54"/>
    </location>
</feature>
<evidence type="ECO:0000313" key="2">
    <source>
        <dbReference type="EMBL" id="ORZ20513.1"/>
    </source>
</evidence>
<dbReference type="PANTHER" id="PTHR13304">
    <property type="entry name" value="GLYCOSYLPHOSPHATIDYLINOSITOL ANCHOR ATTACHMENT 1 PROTEIN"/>
    <property type="match status" value="1"/>
</dbReference>
<protein>
    <submittedName>
        <fullName evidence="2">Gaa1-like protein</fullName>
    </submittedName>
</protein>
<organism evidence="2 3">
    <name type="scientific">Absidia repens</name>
    <dbReference type="NCBI Taxonomy" id="90262"/>
    <lineage>
        <taxon>Eukaryota</taxon>
        <taxon>Fungi</taxon>
        <taxon>Fungi incertae sedis</taxon>
        <taxon>Mucoromycota</taxon>
        <taxon>Mucoromycotina</taxon>
        <taxon>Mucoromycetes</taxon>
        <taxon>Mucorales</taxon>
        <taxon>Cunninghamellaceae</taxon>
        <taxon>Absidia</taxon>
    </lineage>
</organism>
<feature type="transmembrane region" description="Helical" evidence="1">
    <location>
        <begin position="388"/>
        <end position="409"/>
    </location>
</feature>
<keyword evidence="1" id="KW-0472">Membrane</keyword>
<dbReference type="Gene3D" id="3.40.630.10">
    <property type="entry name" value="Zn peptidases"/>
    <property type="match status" value="1"/>
</dbReference>
<dbReference type="EMBL" id="MCGE01000006">
    <property type="protein sequence ID" value="ORZ20513.1"/>
    <property type="molecule type" value="Genomic_DNA"/>
</dbReference>
<dbReference type="STRING" id="90262.A0A1X2IQC8"/>
<dbReference type="GO" id="GO:0042765">
    <property type="term" value="C:GPI-anchor transamidase complex"/>
    <property type="evidence" value="ECO:0007669"/>
    <property type="project" value="InterPro"/>
</dbReference>
<dbReference type="GO" id="GO:0016255">
    <property type="term" value="P:attachment of GPI anchor to protein"/>
    <property type="evidence" value="ECO:0007669"/>
    <property type="project" value="TreeGrafter"/>
</dbReference>
<proteinExistence type="predicted"/>
<dbReference type="AlphaFoldDB" id="A0A1X2IQC8"/>
<feature type="transmembrane region" description="Helical" evidence="1">
    <location>
        <begin position="439"/>
        <end position="459"/>
    </location>
</feature>
<name>A0A1X2IQC8_9FUNG</name>
<dbReference type="PANTHER" id="PTHR13304:SF0">
    <property type="entry name" value="GLYCOSYLPHOSPHATIDYLINOSITOL ANCHOR ATTACHMENT 1 PROTEIN"/>
    <property type="match status" value="1"/>
</dbReference>
<evidence type="ECO:0000256" key="1">
    <source>
        <dbReference type="SAM" id="Phobius"/>
    </source>
</evidence>
<dbReference type="PIRSF" id="PIRSF036762">
    <property type="entry name" value="GAA1"/>
    <property type="match status" value="1"/>
</dbReference>
<evidence type="ECO:0000313" key="3">
    <source>
        <dbReference type="Proteomes" id="UP000193560"/>
    </source>
</evidence>
<dbReference type="SUPFAM" id="SSF53187">
    <property type="entry name" value="Zn-dependent exopeptidases"/>
    <property type="match status" value="1"/>
</dbReference>